<dbReference type="RefSeq" id="WP_317639770.1">
    <property type="nucleotide sequence ID" value="NZ_JAPMIV010000010.1"/>
</dbReference>
<evidence type="ECO:0000313" key="3">
    <source>
        <dbReference type="Proteomes" id="UP001276150"/>
    </source>
</evidence>
<accession>A0ABU4DRG1</accession>
<reference evidence="2 3" key="1">
    <citation type="submission" date="2022-11" db="EMBL/GenBank/DDBJ databases">
        <title>Deinococcus ZS9-10, Low Temperature and Draught-tolerating, UV-resistant Bacteria from Continental Antarctica.</title>
        <authorList>
            <person name="Cheng L."/>
        </authorList>
    </citation>
    <scope>NUCLEOTIDE SEQUENCE [LARGE SCALE GENOMIC DNA]</scope>
    <source>
        <strain evidence="2 3">ZS9-10</strain>
    </source>
</reference>
<dbReference type="EMBL" id="JAPMIV010000010">
    <property type="protein sequence ID" value="MDV6374450.1"/>
    <property type="molecule type" value="Genomic_DNA"/>
</dbReference>
<protein>
    <recommendedName>
        <fullName evidence="4">YqaE/Pmp3 family membrane protein</fullName>
    </recommendedName>
</protein>
<sequence length="62" mass="6931">MNRTITFWGPILLALPLARTDLLSQNHGWDWAGWLTAAAVLLPILEGVVWAFDKKDPEKVSS</sequence>
<evidence type="ECO:0000256" key="1">
    <source>
        <dbReference type="SAM" id="Phobius"/>
    </source>
</evidence>
<proteinExistence type="predicted"/>
<keyword evidence="1" id="KW-0472">Membrane</keyword>
<evidence type="ECO:0008006" key="4">
    <source>
        <dbReference type="Google" id="ProtNLM"/>
    </source>
</evidence>
<keyword evidence="1" id="KW-1133">Transmembrane helix</keyword>
<gene>
    <name evidence="2" type="ORF">ORD21_07595</name>
</gene>
<name>A0ABU4DRG1_9DEIO</name>
<comment type="caution">
    <text evidence="2">The sequence shown here is derived from an EMBL/GenBank/DDBJ whole genome shotgun (WGS) entry which is preliminary data.</text>
</comment>
<keyword evidence="3" id="KW-1185">Reference proteome</keyword>
<dbReference type="Proteomes" id="UP001276150">
    <property type="component" value="Unassembled WGS sequence"/>
</dbReference>
<keyword evidence="1" id="KW-0812">Transmembrane</keyword>
<feature type="transmembrane region" description="Helical" evidence="1">
    <location>
        <begin position="31"/>
        <end position="52"/>
    </location>
</feature>
<evidence type="ECO:0000313" key="2">
    <source>
        <dbReference type="EMBL" id="MDV6374450.1"/>
    </source>
</evidence>
<organism evidence="2 3">
    <name type="scientific">Deinococcus arenicola</name>
    <dbReference type="NCBI Taxonomy" id="2994950"/>
    <lineage>
        <taxon>Bacteria</taxon>
        <taxon>Thermotogati</taxon>
        <taxon>Deinococcota</taxon>
        <taxon>Deinococci</taxon>
        <taxon>Deinococcales</taxon>
        <taxon>Deinococcaceae</taxon>
        <taxon>Deinococcus</taxon>
    </lineage>
</organism>